<dbReference type="SUPFAM" id="SSF51556">
    <property type="entry name" value="Metallo-dependent hydrolases"/>
    <property type="match status" value="1"/>
</dbReference>
<reference evidence="3 4" key="1">
    <citation type="journal article" date="2018" name="Plant J.">
        <title>Genome sequences of Chlorella sorokiniana UTEX 1602 and Micractinium conductrix SAG 241.80: implications to maltose excretion by a green alga.</title>
        <authorList>
            <person name="Arriola M.B."/>
            <person name="Velmurugan N."/>
            <person name="Zhang Y."/>
            <person name="Plunkett M.H."/>
            <person name="Hondzo H."/>
            <person name="Barney B.M."/>
        </authorList>
    </citation>
    <scope>NUCLEOTIDE SEQUENCE [LARGE SCALE GENOMIC DNA]</scope>
    <source>
        <strain evidence="3 4">SAG 241.80</strain>
    </source>
</reference>
<accession>A0A2P6VAF3</accession>
<evidence type="ECO:0000313" key="3">
    <source>
        <dbReference type="EMBL" id="PSC71070.1"/>
    </source>
</evidence>
<feature type="domain" description="Amidohydrolase 3" evidence="2">
    <location>
        <begin position="332"/>
        <end position="384"/>
    </location>
</feature>
<organism evidence="3 4">
    <name type="scientific">Micractinium conductrix</name>
    <dbReference type="NCBI Taxonomy" id="554055"/>
    <lineage>
        <taxon>Eukaryota</taxon>
        <taxon>Viridiplantae</taxon>
        <taxon>Chlorophyta</taxon>
        <taxon>core chlorophytes</taxon>
        <taxon>Trebouxiophyceae</taxon>
        <taxon>Chlorellales</taxon>
        <taxon>Chlorellaceae</taxon>
        <taxon>Chlorella clade</taxon>
        <taxon>Micractinium</taxon>
    </lineage>
</organism>
<dbReference type="Pfam" id="PF07969">
    <property type="entry name" value="Amidohydro_3"/>
    <property type="match status" value="1"/>
</dbReference>
<dbReference type="OrthoDB" id="5595695at2759"/>
<dbReference type="Proteomes" id="UP000239649">
    <property type="component" value="Unassembled WGS sequence"/>
</dbReference>
<gene>
    <name evidence="3" type="ORF">C2E20_5494</name>
</gene>
<dbReference type="Gene3D" id="2.30.40.10">
    <property type="entry name" value="Urease, subunit C, domain 1"/>
    <property type="match status" value="1"/>
</dbReference>
<dbReference type="SUPFAM" id="SSF51338">
    <property type="entry name" value="Composite domain of metallo-dependent hydrolases"/>
    <property type="match status" value="1"/>
</dbReference>
<dbReference type="InterPro" id="IPR011059">
    <property type="entry name" value="Metal-dep_hydrolase_composite"/>
</dbReference>
<dbReference type="InterPro" id="IPR050378">
    <property type="entry name" value="Metallo-dep_Hydrolases_sf"/>
</dbReference>
<dbReference type="PANTHER" id="PTHR11647:SF1">
    <property type="entry name" value="COLLAPSIN RESPONSE MEDIATOR PROTEIN"/>
    <property type="match status" value="1"/>
</dbReference>
<name>A0A2P6VAF3_9CHLO</name>
<comment type="caution">
    <text evidence="3">The sequence shown here is derived from an EMBL/GenBank/DDBJ whole genome shotgun (WGS) entry which is preliminary data.</text>
</comment>
<comment type="similarity">
    <text evidence="1">Belongs to the metallo-dependent hydrolases superfamily. Hydantoinase/dihydropyrimidinase family.</text>
</comment>
<dbReference type="PANTHER" id="PTHR11647">
    <property type="entry name" value="HYDRANTOINASE/DIHYDROPYRIMIDINASE FAMILY MEMBER"/>
    <property type="match status" value="1"/>
</dbReference>
<evidence type="ECO:0000259" key="2">
    <source>
        <dbReference type="Pfam" id="PF07969"/>
    </source>
</evidence>
<dbReference type="EMBL" id="LHPF02000016">
    <property type="protein sequence ID" value="PSC71070.1"/>
    <property type="molecule type" value="Genomic_DNA"/>
</dbReference>
<proteinExistence type="inferred from homology"/>
<sequence>MAAAQPATSLLLVSGLSEFHCPGPPPSPDLTALLCGGNSLLALLTEAQAAALRDLLPVQHIHAAGLVCTPGLVDLHVHLAGGGGEAGPASRTPEAALSQLIQSGLTTVVGVTGTDSVMRSQENLVAKMQALREDLTALHWCGSYRLPPPTATGSVQRDLCLLPSCVGVGEVAVADHRGSAPTSQDLLRLGLEARVGGLLGGKAGLVHVHMGPGPEGLEPLRQALAQSFGQLPISTFHPTHMGRNAWLVQQGDSWLRDGGSLDVTAGSQEQALAALGSWRAEGAPMGRVTVSSDAYGSLPVFDKGGRLVGYDVAAPDSLLRLLRALVGQAGWPLAEALPLMTSNPAAVLKLPHKGRLAVGADADVLLLEPSSLEVRYVIAQGRVVKTPEWTLGGMFERGPGIRPKQPPTEAG</sequence>
<protein>
    <submittedName>
        <fullName evidence="3">Isoaspartyl dipeptidase</fullName>
    </submittedName>
</protein>
<dbReference type="InterPro" id="IPR032466">
    <property type="entry name" value="Metal_Hydrolase"/>
</dbReference>
<keyword evidence="4" id="KW-1185">Reference proteome</keyword>
<evidence type="ECO:0000256" key="1">
    <source>
        <dbReference type="ARBA" id="ARBA00008829"/>
    </source>
</evidence>
<dbReference type="InterPro" id="IPR013108">
    <property type="entry name" value="Amidohydro_3"/>
</dbReference>
<dbReference type="AlphaFoldDB" id="A0A2P6VAF3"/>
<dbReference type="GO" id="GO:0016810">
    <property type="term" value="F:hydrolase activity, acting on carbon-nitrogen (but not peptide) bonds"/>
    <property type="evidence" value="ECO:0007669"/>
    <property type="project" value="InterPro"/>
</dbReference>
<dbReference type="Gene3D" id="3.20.20.140">
    <property type="entry name" value="Metal-dependent hydrolases"/>
    <property type="match status" value="1"/>
</dbReference>
<evidence type="ECO:0000313" key="4">
    <source>
        <dbReference type="Proteomes" id="UP000239649"/>
    </source>
</evidence>